<protein>
    <submittedName>
        <fullName evidence="1">Uncharacterized protein</fullName>
    </submittedName>
</protein>
<reference evidence="2" key="2">
    <citation type="journal article" date="2016" name="Sci. Rep.">
        <title>Dictyocaulus viviparus genome, variome and transcriptome elucidate lungworm biology and support future intervention.</title>
        <authorList>
            <person name="McNulty S.N."/>
            <person name="Strube C."/>
            <person name="Rosa B.A."/>
            <person name="Martin J.C."/>
            <person name="Tyagi R."/>
            <person name="Choi Y.J."/>
            <person name="Wang Q."/>
            <person name="Hallsworth Pepin K."/>
            <person name="Zhang X."/>
            <person name="Ozersky P."/>
            <person name="Wilson R.K."/>
            <person name="Sternberg P.W."/>
            <person name="Gasser R.B."/>
            <person name="Mitreva M."/>
        </authorList>
    </citation>
    <scope>NUCLEOTIDE SEQUENCE [LARGE SCALE GENOMIC DNA]</scope>
    <source>
        <strain evidence="2">HannoverDv2000</strain>
    </source>
</reference>
<dbReference type="EMBL" id="KN716737">
    <property type="protein sequence ID" value="KJH41921.1"/>
    <property type="molecule type" value="Genomic_DNA"/>
</dbReference>
<evidence type="ECO:0000313" key="1">
    <source>
        <dbReference type="EMBL" id="KJH41921.1"/>
    </source>
</evidence>
<gene>
    <name evidence="1" type="ORF">DICVIV_12104</name>
</gene>
<organism evidence="1 2">
    <name type="scientific">Dictyocaulus viviparus</name>
    <name type="common">Bovine lungworm</name>
    <dbReference type="NCBI Taxonomy" id="29172"/>
    <lineage>
        <taxon>Eukaryota</taxon>
        <taxon>Metazoa</taxon>
        <taxon>Ecdysozoa</taxon>
        <taxon>Nematoda</taxon>
        <taxon>Chromadorea</taxon>
        <taxon>Rhabditida</taxon>
        <taxon>Rhabditina</taxon>
        <taxon>Rhabditomorpha</taxon>
        <taxon>Strongyloidea</taxon>
        <taxon>Metastrongylidae</taxon>
        <taxon>Dictyocaulus</taxon>
    </lineage>
</organism>
<proteinExistence type="predicted"/>
<sequence>MTLELVSDVPLLVNGAQEKFTVALSCGRVRYFVVFPPVTGPYHKLYALNKGRSRGISRN</sequence>
<reference evidence="1 2" key="1">
    <citation type="submission" date="2013-11" db="EMBL/GenBank/DDBJ databases">
        <title>Draft genome of the bovine lungworm Dictyocaulus viviparus.</title>
        <authorList>
            <person name="Mitreva M."/>
        </authorList>
    </citation>
    <scope>NUCLEOTIDE SEQUENCE [LARGE SCALE GENOMIC DNA]</scope>
    <source>
        <strain evidence="1 2">HannoverDv2000</strain>
    </source>
</reference>
<accession>A0A0D8XHV5</accession>
<name>A0A0D8XHV5_DICVI</name>
<keyword evidence="2" id="KW-1185">Reference proteome</keyword>
<dbReference type="Proteomes" id="UP000053766">
    <property type="component" value="Unassembled WGS sequence"/>
</dbReference>
<dbReference type="AlphaFoldDB" id="A0A0D8XHV5"/>
<evidence type="ECO:0000313" key="2">
    <source>
        <dbReference type="Proteomes" id="UP000053766"/>
    </source>
</evidence>